<keyword evidence="1" id="KW-1133">Transmembrane helix</keyword>
<evidence type="ECO:0000313" key="3">
    <source>
        <dbReference type="Proteomes" id="UP000324585"/>
    </source>
</evidence>
<protein>
    <recommendedName>
        <fullName evidence="4">CCHC-type domain-containing protein</fullName>
    </recommendedName>
</protein>
<dbReference type="SUPFAM" id="SSF48613">
    <property type="entry name" value="Heme oxygenase-like"/>
    <property type="match status" value="1"/>
</dbReference>
<accession>A0A5J4YW15</accession>
<gene>
    <name evidence="2" type="ORF">FVE85_1620</name>
</gene>
<organism evidence="2 3">
    <name type="scientific">Porphyridium purpureum</name>
    <name type="common">Red alga</name>
    <name type="synonym">Porphyridium cruentum</name>
    <dbReference type="NCBI Taxonomy" id="35688"/>
    <lineage>
        <taxon>Eukaryota</taxon>
        <taxon>Rhodophyta</taxon>
        <taxon>Bangiophyceae</taxon>
        <taxon>Porphyridiales</taxon>
        <taxon>Porphyridiaceae</taxon>
        <taxon>Porphyridium</taxon>
    </lineage>
</organism>
<dbReference type="AlphaFoldDB" id="A0A5J4YW15"/>
<dbReference type="Proteomes" id="UP000324585">
    <property type="component" value="Unassembled WGS sequence"/>
</dbReference>
<dbReference type="InterPro" id="IPR016084">
    <property type="entry name" value="Haem_Oase-like_multi-hlx"/>
</dbReference>
<keyword evidence="1" id="KW-0812">Transmembrane</keyword>
<proteinExistence type="predicted"/>
<keyword evidence="3" id="KW-1185">Reference proteome</keyword>
<sequence>MADGSSKSSPQGGSYADGAGLGLTGQWILDSHNDWTRVTVSSFYGEVKMSTMREPFFHAWIADRVMINEKLLSACQTIDQKLASIAAAAASSRLVGGTSHGKDARTISLSVKSREVVGTCSDLLRRDLLWLQAKAKALNLSLSVRSPDEVSYGVYMITSCIDRAVNQVANVVCGVLAVWTFMIAATVGWGALKSGIKCNHPLYREFIEFFSRDEEIAAALELQDSLDALLQSSEDEYMGPVIGPDEKIHGAREFSYELFLEMLRAIYAHLQHIVHKSAAGDKADLVCNKCGRHGHNVRICTFKGHTSLTF</sequence>
<evidence type="ECO:0000256" key="1">
    <source>
        <dbReference type="SAM" id="Phobius"/>
    </source>
</evidence>
<feature type="transmembrane region" description="Helical" evidence="1">
    <location>
        <begin position="168"/>
        <end position="192"/>
    </location>
</feature>
<reference evidence="3" key="1">
    <citation type="journal article" date="2019" name="Nat. Commun.">
        <title>Expansion of phycobilisome linker gene families in mesophilic red algae.</title>
        <authorList>
            <person name="Lee J."/>
            <person name="Kim D."/>
            <person name="Bhattacharya D."/>
            <person name="Yoon H.S."/>
        </authorList>
    </citation>
    <scope>NUCLEOTIDE SEQUENCE [LARGE SCALE GENOMIC DNA]</scope>
    <source>
        <strain evidence="3">CCMP 1328</strain>
    </source>
</reference>
<name>A0A5J4YW15_PORPP</name>
<evidence type="ECO:0000313" key="2">
    <source>
        <dbReference type="EMBL" id="KAA8495465.1"/>
    </source>
</evidence>
<dbReference type="Gene3D" id="1.20.910.10">
    <property type="entry name" value="Heme oxygenase-like"/>
    <property type="match status" value="1"/>
</dbReference>
<comment type="caution">
    <text evidence="2">The sequence shown here is derived from an EMBL/GenBank/DDBJ whole genome shotgun (WGS) entry which is preliminary data.</text>
</comment>
<dbReference type="EMBL" id="VRMN01000003">
    <property type="protein sequence ID" value="KAA8495465.1"/>
    <property type="molecule type" value="Genomic_DNA"/>
</dbReference>
<evidence type="ECO:0008006" key="4">
    <source>
        <dbReference type="Google" id="ProtNLM"/>
    </source>
</evidence>
<keyword evidence="1" id="KW-0472">Membrane</keyword>